<protein>
    <submittedName>
        <fullName evidence="4">Protease inhibitor I42 family protein</fullName>
    </submittedName>
</protein>
<dbReference type="Gene3D" id="2.60.40.2020">
    <property type="match status" value="1"/>
</dbReference>
<dbReference type="EMBL" id="CP159373">
    <property type="protein sequence ID" value="XCN74762.1"/>
    <property type="molecule type" value="Genomic_DNA"/>
</dbReference>
<reference evidence="4" key="2">
    <citation type="submission" date="2024-06" db="EMBL/GenBank/DDBJ databases">
        <authorList>
            <person name="Plum-Jensen L.E."/>
            <person name="Schramm A."/>
            <person name="Marshall I.P.G."/>
        </authorList>
    </citation>
    <scope>NUCLEOTIDE SEQUENCE</scope>
    <source>
        <strain evidence="4">Rat1</strain>
    </source>
</reference>
<reference evidence="4" key="1">
    <citation type="journal article" date="2024" name="Syst. Appl. Microbiol.">
        <title>First single-strain enrichments of Electrothrix cable bacteria, description of E. aestuarii sp. nov. and E. rattekaaiensis sp. nov., and proposal of a cable bacteria taxonomy following the rules of the SeqCode.</title>
        <authorList>
            <person name="Plum-Jensen L.E."/>
            <person name="Schramm A."/>
            <person name="Marshall I.P.G."/>
        </authorList>
    </citation>
    <scope>NUCLEOTIDE SEQUENCE</scope>
    <source>
        <strain evidence="4">Rat1</strain>
    </source>
</reference>
<dbReference type="AlphaFoldDB" id="A0AAU8M063"/>
<evidence type="ECO:0000256" key="1">
    <source>
        <dbReference type="ARBA" id="ARBA00022690"/>
    </source>
</evidence>
<evidence type="ECO:0000259" key="3">
    <source>
        <dbReference type="Pfam" id="PF09394"/>
    </source>
</evidence>
<keyword evidence="2" id="KW-0789">Thiol protease inhibitor</keyword>
<dbReference type="InterPro" id="IPR036331">
    <property type="entry name" value="Chagasin-like_sf"/>
</dbReference>
<dbReference type="KEGG" id="eaj:Q3M24_08465"/>
<keyword evidence="1 4" id="KW-0646">Protease inhibitor</keyword>
<gene>
    <name evidence="4" type="ORF">Q3M24_08465</name>
</gene>
<proteinExistence type="predicted"/>
<dbReference type="SUPFAM" id="SSF141066">
    <property type="entry name" value="ICP-like"/>
    <property type="match status" value="1"/>
</dbReference>
<evidence type="ECO:0000313" key="4">
    <source>
        <dbReference type="EMBL" id="XCN74762.1"/>
    </source>
</evidence>
<organism evidence="4">
    <name type="scientific">Candidatus Electrothrix aestuarii</name>
    <dbReference type="NCBI Taxonomy" id="3062594"/>
    <lineage>
        <taxon>Bacteria</taxon>
        <taxon>Pseudomonadati</taxon>
        <taxon>Thermodesulfobacteriota</taxon>
        <taxon>Desulfobulbia</taxon>
        <taxon>Desulfobulbales</taxon>
        <taxon>Desulfobulbaceae</taxon>
        <taxon>Candidatus Electrothrix</taxon>
    </lineage>
</organism>
<feature type="domain" description="Proteinase inhibitor I42 chagasin" evidence="3">
    <location>
        <begin position="13"/>
        <end position="97"/>
    </location>
</feature>
<dbReference type="InterPro" id="IPR018990">
    <property type="entry name" value="Prot_inh_I42_chagasin"/>
</dbReference>
<dbReference type="GO" id="GO:0004869">
    <property type="term" value="F:cysteine-type endopeptidase inhibitor activity"/>
    <property type="evidence" value="ECO:0007669"/>
    <property type="project" value="UniProtKB-KW"/>
</dbReference>
<sequence>MSSEETSFPIIQVAVGESFEIHLYSRGGSTGYLWYLSEMPKGVVLVSTAETPVGPSMPGSQTRQTFTFVATAEMKGPLSFELLRIWMPTEPADTRSYVVIADAADAESLEARMTAEAGSARFLRPESFRAAMSPVPPYGVPYPGLKADECCKDSGIHPLYGFPPPTLPGGQYLESVVESTNNCRVKYGVPWGVTDPDNCVLKYGFPGGCCDKPGPVLPLYGFPPDSPVEIIKADDDANCVVKYGMPHGVGKDDENCNLKYGMPKPKPDCKKC</sequence>
<dbReference type="Pfam" id="PF09394">
    <property type="entry name" value="Inhibitor_I42"/>
    <property type="match status" value="1"/>
</dbReference>
<evidence type="ECO:0000256" key="2">
    <source>
        <dbReference type="ARBA" id="ARBA00022704"/>
    </source>
</evidence>
<name>A0AAU8M063_9BACT</name>
<accession>A0AAU8M063</accession>